<dbReference type="Proteomes" id="UP000041254">
    <property type="component" value="Unassembled WGS sequence"/>
</dbReference>
<evidence type="ECO:0000313" key="2">
    <source>
        <dbReference type="Proteomes" id="UP000041254"/>
    </source>
</evidence>
<sequence length="103" mass="11161">MRIMGKAIAKAVGVDAEIVCGADQLCAGLKGGVKGAIHAVSGEFDSSGVKCAILVDTMNAYNTMNRPAAIWNVRILWLRCSRFLFNTYRGHAALYMRDQLALL</sequence>
<name>A0A0G4GB21_VITBC</name>
<gene>
    <name evidence="1" type="ORF">Vbra_2248</name>
</gene>
<accession>A0A0G4GB21</accession>
<dbReference type="AlphaFoldDB" id="A0A0G4GB21"/>
<reference evidence="1 2" key="1">
    <citation type="submission" date="2014-11" db="EMBL/GenBank/DDBJ databases">
        <authorList>
            <person name="Zhu J."/>
            <person name="Qi W."/>
            <person name="Song R."/>
        </authorList>
    </citation>
    <scope>NUCLEOTIDE SEQUENCE [LARGE SCALE GENOMIC DNA]</scope>
</reference>
<dbReference type="InParanoid" id="A0A0G4GB21"/>
<dbReference type="EMBL" id="CDMY01000611">
    <property type="protein sequence ID" value="CEM26027.1"/>
    <property type="molecule type" value="Genomic_DNA"/>
</dbReference>
<protein>
    <submittedName>
        <fullName evidence="1">Uncharacterized protein</fullName>
    </submittedName>
</protein>
<dbReference type="PhylomeDB" id="A0A0G4GB21"/>
<evidence type="ECO:0000313" key="1">
    <source>
        <dbReference type="EMBL" id="CEM26027.1"/>
    </source>
</evidence>
<proteinExistence type="predicted"/>
<organism evidence="1 2">
    <name type="scientific">Vitrella brassicaformis (strain CCMP3155)</name>
    <dbReference type="NCBI Taxonomy" id="1169540"/>
    <lineage>
        <taxon>Eukaryota</taxon>
        <taxon>Sar</taxon>
        <taxon>Alveolata</taxon>
        <taxon>Colpodellida</taxon>
        <taxon>Vitrellaceae</taxon>
        <taxon>Vitrella</taxon>
    </lineage>
</organism>
<dbReference type="VEuPathDB" id="CryptoDB:Vbra_2248"/>
<keyword evidence="2" id="KW-1185">Reference proteome</keyword>